<evidence type="ECO:0000256" key="1">
    <source>
        <dbReference type="SAM" id="MobiDB-lite"/>
    </source>
</evidence>
<sequence>MAASSSPGPTMIAPDSPSDASSLRAAALRTLKSGKRRRPAPGQTQETPIARPVPQDTLQLDYGQDDSTSDSAQALPQALSPSTSAVQDVPPPRQTVIATDVDMREEGEISDEEPPQTETTSSKLVPMQTDDAILAQIDRPSKSKSVSPHLGSPAPALLARLSMPQSPASKSPSTSAPFVEGPSYPLSDLDQESASPAYYDVPPEESQWQGDYDRSRQETYRLDEQDRFYTDRHEIYPGLIMTGMEYTAAKDIVLDLLGWGVPPSYLVDCGLSKDLIICVFTELQLKLPPDLDGPHETDVSSSTGSPYRVDPISGTRFTPHLREPSEDYSEHAMHNAESASYPVSALDSSTALVSPTPQELQDMERQRRQELLARKKAAQATRKAKPPSEPSTPASHPGDSDITMVPSAATSTVESFLNSIGPINQVEAHSSKVQTPESSLRNQDTTSPDEIPGLGNPQSTLAASMSPRSREMSPSFYG</sequence>
<dbReference type="AlphaFoldDB" id="A0AAD5VTA1"/>
<dbReference type="Proteomes" id="UP001213000">
    <property type="component" value="Unassembled WGS sequence"/>
</dbReference>
<organism evidence="2 3">
    <name type="scientific">Leucocoprinus birnbaumii</name>
    <dbReference type="NCBI Taxonomy" id="56174"/>
    <lineage>
        <taxon>Eukaryota</taxon>
        <taxon>Fungi</taxon>
        <taxon>Dikarya</taxon>
        <taxon>Basidiomycota</taxon>
        <taxon>Agaricomycotina</taxon>
        <taxon>Agaricomycetes</taxon>
        <taxon>Agaricomycetidae</taxon>
        <taxon>Agaricales</taxon>
        <taxon>Agaricineae</taxon>
        <taxon>Agaricaceae</taxon>
        <taxon>Leucocoprinus</taxon>
    </lineage>
</organism>
<name>A0AAD5VTA1_9AGAR</name>
<feature type="compositionally biased region" description="Low complexity" evidence="1">
    <location>
        <begin position="462"/>
        <end position="478"/>
    </location>
</feature>
<keyword evidence="3" id="KW-1185">Reference proteome</keyword>
<feature type="compositionally biased region" description="Polar residues" evidence="1">
    <location>
        <begin position="427"/>
        <end position="448"/>
    </location>
</feature>
<evidence type="ECO:0000313" key="2">
    <source>
        <dbReference type="EMBL" id="KAJ3566835.1"/>
    </source>
</evidence>
<feature type="region of interest" description="Disordered" evidence="1">
    <location>
        <begin position="427"/>
        <end position="478"/>
    </location>
</feature>
<reference evidence="2" key="1">
    <citation type="submission" date="2022-07" db="EMBL/GenBank/DDBJ databases">
        <title>Genome Sequence of Leucocoprinus birnbaumii.</title>
        <authorList>
            <person name="Buettner E."/>
        </authorList>
    </citation>
    <scope>NUCLEOTIDE SEQUENCE</scope>
    <source>
        <strain evidence="2">VT141</strain>
    </source>
</reference>
<feature type="region of interest" description="Disordered" evidence="1">
    <location>
        <begin position="292"/>
        <end position="404"/>
    </location>
</feature>
<feature type="compositionally biased region" description="Polar residues" evidence="1">
    <location>
        <begin position="69"/>
        <end position="86"/>
    </location>
</feature>
<feature type="compositionally biased region" description="Basic and acidic residues" evidence="1">
    <location>
        <begin position="362"/>
        <end position="373"/>
    </location>
</feature>
<feature type="compositionally biased region" description="Basic and acidic residues" evidence="1">
    <location>
        <begin position="320"/>
        <end position="334"/>
    </location>
</feature>
<feature type="region of interest" description="Disordered" evidence="1">
    <location>
        <begin position="1"/>
        <end position="215"/>
    </location>
</feature>
<proteinExistence type="predicted"/>
<evidence type="ECO:0000313" key="3">
    <source>
        <dbReference type="Proteomes" id="UP001213000"/>
    </source>
</evidence>
<feature type="compositionally biased region" description="Polar residues" evidence="1">
    <location>
        <begin position="346"/>
        <end position="359"/>
    </location>
</feature>
<gene>
    <name evidence="2" type="ORF">NP233_g6760</name>
</gene>
<feature type="compositionally biased region" description="Low complexity" evidence="1">
    <location>
        <begin position="13"/>
        <end position="29"/>
    </location>
</feature>
<accession>A0AAD5VTA1</accession>
<protein>
    <submittedName>
        <fullName evidence="2">Uncharacterized protein</fullName>
    </submittedName>
</protein>
<comment type="caution">
    <text evidence="2">The sequence shown here is derived from an EMBL/GenBank/DDBJ whole genome shotgun (WGS) entry which is preliminary data.</text>
</comment>
<feature type="compositionally biased region" description="Basic residues" evidence="1">
    <location>
        <begin position="374"/>
        <end position="385"/>
    </location>
</feature>
<feature type="compositionally biased region" description="Low complexity" evidence="1">
    <location>
        <begin position="164"/>
        <end position="177"/>
    </location>
</feature>
<dbReference type="EMBL" id="JANIEX010000457">
    <property type="protein sequence ID" value="KAJ3566835.1"/>
    <property type="molecule type" value="Genomic_DNA"/>
</dbReference>